<dbReference type="GO" id="GO:0005886">
    <property type="term" value="C:plasma membrane"/>
    <property type="evidence" value="ECO:0007669"/>
    <property type="project" value="TreeGrafter"/>
</dbReference>
<protein>
    <submittedName>
        <fullName evidence="8">NCS1 nucleoside transporter family</fullName>
    </submittedName>
</protein>
<feature type="transmembrane region" description="Helical" evidence="7">
    <location>
        <begin position="175"/>
        <end position="193"/>
    </location>
</feature>
<evidence type="ECO:0000256" key="3">
    <source>
        <dbReference type="ARBA" id="ARBA00022692"/>
    </source>
</evidence>
<dbReference type="InterPro" id="IPR012681">
    <property type="entry name" value="NCS1"/>
</dbReference>
<dbReference type="InterPro" id="IPR001248">
    <property type="entry name" value="Pur-cyt_permease"/>
</dbReference>
<keyword evidence="9" id="KW-1185">Reference proteome</keyword>
<dbReference type="GO" id="GO:0015205">
    <property type="term" value="F:nucleobase transmembrane transporter activity"/>
    <property type="evidence" value="ECO:0007669"/>
    <property type="project" value="TreeGrafter"/>
</dbReference>
<dbReference type="OrthoDB" id="2018619at2759"/>
<feature type="transmembrane region" description="Helical" evidence="7">
    <location>
        <begin position="116"/>
        <end position="138"/>
    </location>
</feature>
<feature type="compositionally biased region" description="Polar residues" evidence="6">
    <location>
        <begin position="524"/>
        <end position="535"/>
    </location>
</feature>
<comment type="similarity">
    <text evidence="2">Belongs to the purine-cytosine permease (2.A.39) family.</text>
</comment>
<keyword evidence="3 7" id="KW-0812">Transmembrane</keyword>
<evidence type="ECO:0000313" key="9">
    <source>
        <dbReference type="Proteomes" id="UP000242146"/>
    </source>
</evidence>
<dbReference type="EMBL" id="MCGT01000055">
    <property type="protein sequence ID" value="ORX43457.1"/>
    <property type="molecule type" value="Genomic_DNA"/>
</dbReference>
<dbReference type="FunFam" id="1.10.4160.10:FF:000001">
    <property type="entry name" value="Uracil permease, putative"/>
    <property type="match status" value="1"/>
</dbReference>
<feature type="region of interest" description="Disordered" evidence="6">
    <location>
        <begin position="513"/>
        <end position="535"/>
    </location>
</feature>
<dbReference type="CDD" id="cd11482">
    <property type="entry name" value="SLC-NCS1sbd_NRT1-like"/>
    <property type="match status" value="1"/>
</dbReference>
<name>A0A1X2G328_9FUNG</name>
<comment type="subcellular location">
    <subcellularLocation>
        <location evidence="1">Membrane</location>
        <topology evidence="1">Multi-pass membrane protein</topology>
    </subcellularLocation>
</comment>
<dbReference type="Gene3D" id="1.10.4160.10">
    <property type="entry name" value="Hydantoin permease"/>
    <property type="match status" value="1"/>
</dbReference>
<feature type="transmembrane region" description="Helical" evidence="7">
    <location>
        <begin position="325"/>
        <end position="344"/>
    </location>
</feature>
<comment type="caution">
    <text evidence="8">The sequence shown here is derived from an EMBL/GenBank/DDBJ whole genome shotgun (WGS) entry which is preliminary data.</text>
</comment>
<keyword evidence="4 7" id="KW-1133">Transmembrane helix</keyword>
<dbReference type="STRING" id="101127.A0A1X2G328"/>
<feature type="transmembrane region" description="Helical" evidence="7">
    <location>
        <begin position="442"/>
        <end position="462"/>
    </location>
</feature>
<evidence type="ECO:0000256" key="7">
    <source>
        <dbReference type="SAM" id="Phobius"/>
    </source>
</evidence>
<dbReference type="Pfam" id="PF02133">
    <property type="entry name" value="Transp_cyt_pur"/>
    <property type="match status" value="1"/>
</dbReference>
<sequence length="535" mass="59385">MVFNSPTFRAFLKKLEVPQDNTITTESRWINQDLAPIPPERRTWKWWNFCAFWISDCLNVNTFMIGGTYIAVGCNWWQALIIVAVGYSLAAIVLVVNGRAGATYHIGYPVMTRSSFGIAGAYVPIFNRILLGTVWYSVQSWIGGQCVYQMLKAMAPSVENIPNSFSGSEVTVKSFLGFFLFSLLSCFAIWYPTDRIRHLFTIKSIVTPIAAVALFIWAVVNCKGLGPIVDQPSSFTSSEQAGWAIVSAITGCLGNMAAVIVNTNDFTRFSTKHSDIVWSQLITMPLGFFLTSFIGIVVTGASVHLYGEALWNPIDILDRMENRAAVFFLAFAFAFATLGTNLCANSIPVGADMSAVWPRYINQRRGGYLCAAIAMCLNPWNLLSGAQNFLNFLTAYTIFLSPITAILITDFYIVKKRKLLVNQLYDPKGVYWYKFGLNWRAYASYILAIVPNLPGFIGIVGGTAPPGADKVFKLAYFVGFAIGGFFYVTLNYLFPCHWIIAEQEKEILVVPSSGKDEEKVETLSVYSQPEPSNTA</sequence>
<reference evidence="8 9" key="1">
    <citation type="submission" date="2016-07" db="EMBL/GenBank/DDBJ databases">
        <title>Pervasive Adenine N6-methylation of Active Genes in Fungi.</title>
        <authorList>
            <consortium name="DOE Joint Genome Institute"/>
            <person name="Mondo S.J."/>
            <person name="Dannebaum R.O."/>
            <person name="Kuo R.C."/>
            <person name="Labutti K."/>
            <person name="Haridas S."/>
            <person name="Kuo A."/>
            <person name="Salamov A."/>
            <person name="Ahrendt S.R."/>
            <person name="Lipzen A."/>
            <person name="Sullivan W."/>
            <person name="Andreopoulos W.B."/>
            <person name="Clum A."/>
            <person name="Lindquist E."/>
            <person name="Daum C."/>
            <person name="Ramamoorthy G.K."/>
            <person name="Gryganskyi A."/>
            <person name="Culley D."/>
            <person name="Magnuson J.K."/>
            <person name="James T.Y."/>
            <person name="O'Malley M.A."/>
            <person name="Stajich J.E."/>
            <person name="Spatafora J.W."/>
            <person name="Visel A."/>
            <person name="Grigoriev I.V."/>
        </authorList>
    </citation>
    <scope>NUCLEOTIDE SEQUENCE [LARGE SCALE GENOMIC DNA]</scope>
    <source>
        <strain evidence="8 9">NRRL 3301</strain>
    </source>
</reference>
<proteinExistence type="inferred from homology"/>
<dbReference type="AlphaFoldDB" id="A0A1X2G328"/>
<accession>A0A1X2G328</accession>
<feature type="transmembrane region" description="Helical" evidence="7">
    <location>
        <begin position="46"/>
        <end position="70"/>
    </location>
</feature>
<feature type="transmembrane region" description="Helical" evidence="7">
    <location>
        <begin position="281"/>
        <end position="305"/>
    </location>
</feature>
<gene>
    <name evidence="8" type="ORF">DM01DRAFT_1411586</name>
</gene>
<feature type="transmembrane region" description="Helical" evidence="7">
    <location>
        <begin position="365"/>
        <end position="383"/>
    </location>
</feature>
<feature type="transmembrane region" description="Helical" evidence="7">
    <location>
        <begin position="474"/>
        <end position="494"/>
    </location>
</feature>
<dbReference type="InterPro" id="IPR045225">
    <property type="entry name" value="Uracil/uridine/allantoin_perm"/>
</dbReference>
<feature type="transmembrane region" description="Helical" evidence="7">
    <location>
        <begin position="240"/>
        <end position="261"/>
    </location>
</feature>
<evidence type="ECO:0000313" key="8">
    <source>
        <dbReference type="EMBL" id="ORX43457.1"/>
    </source>
</evidence>
<evidence type="ECO:0000256" key="6">
    <source>
        <dbReference type="SAM" id="MobiDB-lite"/>
    </source>
</evidence>
<dbReference type="Proteomes" id="UP000242146">
    <property type="component" value="Unassembled WGS sequence"/>
</dbReference>
<evidence type="ECO:0000256" key="5">
    <source>
        <dbReference type="ARBA" id="ARBA00023136"/>
    </source>
</evidence>
<evidence type="ECO:0000256" key="1">
    <source>
        <dbReference type="ARBA" id="ARBA00004141"/>
    </source>
</evidence>
<keyword evidence="5 7" id="KW-0472">Membrane</keyword>
<feature type="transmembrane region" description="Helical" evidence="7">
    <location>
        <begin position="200"/>
        <end position="220"/>
    </location>
</feature>
<feature type="transmembrane region" description="Helical" evidence="7">
    <location>
        <begin position="76"/>
        <end position="96"/>
    </location>
</feature>
<dbReference type="NCBIfam" id="TIGR00800">
    <property type="entry name" value="ncs1"/>
    <property type="match status" value="1"/>
</dbReference>
<feature type="transmembrane region" description="Helical" evidence="7">
    <location>
        <begin position="389"/>
        <end position="414"/>
    </location>
</feature>
<dbReference type="PANTHER" id="PTHR30618:SF2">
    <property type="entry name" value="ALLANTOIN PERMEASE-RELATED"/>
    <property type="match status" value="1"/>
</dbReference>
<organism evidence="8 9">
    <name type="scientific">Hesseltinella vesiculosa</name>
    <dbReference type="NCBI Taxonomy" id="101127"/>
    <lineage>
        <taxon>Eukaryota</taxon>
        <taxon>Fungi</taxon>
        <taxon>Fungi incertae sedis</taxon>
        <taxon>Mucoromycota</taxon>
        <taxon>Mucoromycotina</taxon>
        <taxon>Mucoromycetes</taxon>
        <taxon>Mucorales</taxon>
        <taxon>Cunninghamellaceae</taxon>
        <taxon>Hesseltinella</taxon>
    </lineage>
</organism>
<evidence type="ECO:0000256" key="4">
    <source>
        <dbReference type="ARBA" id="ARBA00022989"/>
    </source>
</evidence>
<evidence type="ECO:0000256" key="2">
    <source>
        <dbReference type="ARBA" id="ARBA00008974"/>
    </source>
</evidence>
<dbReference type="PANTHER" id="PTHR30618">
    <property type="entry name" value="NCS1 FAMILY PURINE/PYRIMIDINE TRANSPORTER"/>
    <property type="match status" value="1"/>
</dbReference>